<dbReference type="InterPro" id="IPR006328">
    <property type="entry name" value="2-HAD"/>
</dbReference>
<dbReference type="Gene3D" id="3.40.50.1000">
    <property type="entry name" value="HAD superfamily/HAD-like"/>
    <property type="match status" value="1"/>
</dbReference>
<reference evidence="3" key="1">
    <citation type="journal article" date="2020" name="Stud. Mycol.">
        <title>101 Dothideomycetes genomes: a test case for predicting lifestyles and emergence of pathogens.</title>
        <authorList>
            <person name="Haridas S."/>
            <person name="Albert R."/>
            <person name="Binder M."/>
            <person name="Bloem J."/>
            <person name="Labutti K."/>
            <person name="Salamov A."/>
            <person name="Andreopoulos B."/>
            <person name="Baker S."/>
            <person name="Barry K."/>
            <person name="Bills G."/>
            <person name="Bluhm B."/>
            <person name="Cannon C."/>
            <person name="Castanera R."/>
            <person name="Culley D."/>
            <person name="Daum C."/>
            <person name="Ezra D."/>
            <person name="Gonzalez J."/>
            <person name="Henrissat B."/>
            <person name="Kuo A."/>
            <person name="Liang C."/>
            <person name="Lipzen A."/>
            <person name="Lutzoni F."/>
            <person name="Magnuson J."/>
            <person name="Mondo S."/>
            <person name="Nolan M."/>
            <person name="Ohm R."/>
            <person name="Pangilinan J."/>
            <person name="Park H.-J."/>
            <person name="Ramirez L."/>
            <person name="Alfaro M."/>
            <person name="Sun H."/>
            <person name="Tritt A."/>
            <person name="Yoshinaga Y."/>
            <person name="Zwiers L.-H."/>
            <person name="Turgeon B."/>
            <person name="Goodwin S."/>
            <person name="Spatafora J."/>
            <person name="Crous P."/>
            <person name="Grigoriev I."/>
        </authorList>
    </citation>
    <scope>NUCLEOTIDE SEQUENCE</scope>
    <source>
        <strain evidence="3">CBS 119925</strain>
    </source>
</reference>
<dbReference type="InterPro" id="IPR023198">
    <property type="entry name" value="PGP-like_dom2"/>
</dbReference>
<comment type="similarity">
    <text evidence="1">Belongs to the HAD-like hydrolase superfamily. S-2-haloalkanoic acid dehalogenase family.</text>
</comment>
<name>A0A6A6UZS2_9PLEO</name>
<dbReference type="PRINTS" id="PR00413">
    <property type="entry name" value="HADHALOGNASE"/>
</dbReference>
<dbReference type="NCBIfam" id="TIGR01428">
    <property type="entry name" value="HAD_type_II"/>
    <property type="match status" value="1"/>
</dbReference>
<dbReference type="Proteomes" id="UP000799440">
    <property type="component" value="Unassembled WGS sequence"/>
</dbReference>
<dbReference type="OrthoDB" id="3256520at2759"/>
<dbReference type="EMBL" id="MU006595">
    <property type="protein sequence ID" value="KAF2743685.1"/>
    <property type="molecule type" value="Genomic_DNA"/>
</dbReference>
<dbReference type="InterPro" id="IPR023214">
    <property type="entry name" value="HAD_sf"/>
</dbReference>
<keyword evidence="4" id="KW-1185">Reference proteome</keyword>
<organism evidence="3 4">
    <name type="scientific">Sporormia fimetaria CBS 119925</name>
    <dbReference type="NCBI Taxonomy" id="1340428"/>
    <lineage>
        <taxon>Eukaryota</taxon>
        <taxon>Fungi</taxon>
        <taxon>Dikarya</taxon>
        <taxon>Ascomycota</taxon>
        <taxon>Pezizomycotina</taxon>
        <taxon>Dothideomycetes</taxon>
        <taxon>Pleosporomycetidae</taxon>
        <taxon>Pleosporales</taxon>
        <taxon>Sporormiaceae</taxon>
        <taxon>Sporormia</taxon>
    </lineage>
</organism>
<evidence type="ECO:0000256" key="2">
    <source>
        <dbReference type="ARBA" id="ARBA00022801"/>
    </source>
</evidence>
<dbReference type="AlphaFoldDB" id="A0A6A6UZS2"/>
<keyword evidence="2" id="KW-0378">Hydrolase</keyword>
<evidence type="ECO:0000256" key="1">
    <source>
        <dbReference type="ARBA" id="ARBA00008106"/>
    </source>
</evidence>
<evidence type="ECO:0000313" key="3">
    <source>
        <dbReference type="EMBL" id="KAF2743685.1"/>
    </source>
</evidence>
<dbReference type="PANTHER" id="PTHR43316">
    <property type="entry name" value="HYDROLASE, HALOACID DELAHOGENASE-RELATED"/>
    <property type="match status" value="1"/>
</dbReference>
<dbReference type="InterPro" id="IPR006439">
    <property type="entry name" value="HAD-SF_hydro_IA"/>
</dbReference>
<dbReference type="NCBIfam" id="TIGR01493">
    <property type="entry name" value="HAD-SF-IA-v2"/>
    <property type="match status" value="1"/>
</dbReference>
<dbReference type="SUPFAM" id="SSF56784">
    <property type="entry name" value="HAD-like"/>
    <property type="match status" value="1"/>
</dbReference>
<gene>
    <name evidence="3" type="ORF">M011DRAFT_410022</name>
</gene>
<protein>
    <submittedName>
        <fullName evidence="3">Haloacid dehalogenase, type II</fullName>
    </submittedName>
</protein>
<dbReference type="Gene3D" id="1.10.150.240">
    <property type="entry name" value="Putative phosphatase, domain 2"/>
    <property type="match status" value="1"/>
</dbReference>
<sequence length="251" mass="27599">MGSKPKIALAFDLYGTLLSTESISTKLAEYCGEEKAASISQQWRRYQLEYTWRINSMKNYVPFDRVTRNALTHALAEAGADLSSDAVDALMDQYNALSLYPDVPPLFLQLSKSGIFYPVVFSNGTPDMLSASITRSPEMAPHSNVFKGIISVDPTRKFKPATEAYNLLLGKILDSVKVGGRRDVWLVSGNPFDIVGALDSGLSACWVNRGRTRWVDACPYTPEGGHHTPDVIVNGVDEVPDAVERFCDQAS</sequence>
<accession>A0A6A6UZS2</accession>
<dbReference type="Pfam" id="PF00702">
    <property type="entry name" value="Hydrolase"/>
    <property type="match status" value="1"/>
</dbReference>
<dbReference type="SFLD" id="SFLDS00003">
    <property type="entry name" value="Haloacid_Dehalogenase"/>
    <property type="match status" value="1"/>
</dbReference>
<dbReference type="SFLD" id="SFLDG01129">
    <property type="entry name" value="C1.5:_HAD__Beta-PGM__Phosphata"/>
    <property type="match status" value="1"/>
</dbReference>
<dbReference type="PANTHER" id="PTHR43316:SF3">
    <property type="entry name" value="HALOACID DEHALOGENASE, TYPE II (AFU_ORTHOLOGUE AFUA_2G07750)-RELATED"/>
    <property type="match status" value="1"/>
</dbReference>
<proteinExistence type="inferred from homology"/>
<dbReference type="InterPro" id="IPR036412">
    <property type="entry name" value="HAD-like_sf"/>
</dbReference>
<dbReference type="GO" id="GO:0016791">
    <property type="term" value="F:phosphatase activity"/>
    <property type="evidence" value="ECO:0007669"/>
    <property type="project" value="UniProtKB-ARBA"/>
</dbReference>
<dbReference type="InterPro" id="IPR051540">
    <property type="entry name" value="S-2-haloacid_dehalogenase"/>
</dbReference>
<evidence type="ECO:0000313" key="4">
    <source>
        <dbReference type="Proteomes" id="UP000799440"/>
    </source>
</evidence>
<dbReference type="GO" id="GO:0019120">
    <property type="term" value="F:hydrolase activity, acting on acid halide bonds, in C-halide compounds"/>
    <property type="evidence" value="ECO:0007669"/>
    <property type="project" value="InterPro"/>
</dbReference>